<protein>
    <submittedName>
        <fullName evidence="9">Putative vtc domain-containing protein</fullName>
    </submittedName>
</protein>
<feature type="transmembrane region" description="Helical" evidence="7">
    <location>
        <begin position="678"/>
        <end position="698"/>
    </location>
</feature>
<dbReference type="PROSITE" id="PS51382">
    <property type="entry name" value="SPX"/>
    <property type="match status" value="1"/>
</dbReference>
<dbReference type="InterPro" id="IPR042267">
    <property type="entry name" value="VTC_sf"/>
</dbReference>
<evidence type="ECO:0000313" key="9">
    <source>
        <dbReference type="EMBL" id="KHJ31934.1"/>
    </source>
</evidence>
<comment type="subcellular location">
    <subcellularLocation>
        <location evidence="1">Vacuole membrane</location>
        <topology evidence="1">Multi-pass membrane protein</topology>
    </subcellularLocation>
</comment>
<dbReference type="PANTHER" id="PTHR46140:SF2">
    <property type="entry name" value="VACUOLAR TRANSPORTER CHAPERONE 3 COMPLEX SUBUNIT 3-RELATED"/>
    <property type="match status" value="1"/>
</dbReference>
<organism evidence="9 10">
    <name type="scientific">Uncinula necator</name>
    <name type="common">Grape powdery mildew</name>
    <dbReference type="NCBI Taxonomy" id="52586"/>
    <lineage>
        <taxon>Eukaryota</taxon>
        <taxon>Fungi</taxon>
        <taxon>Dikarya</taxon>
        <taxon>Ascomycota</taxon>
        <taxon>Pezizomycotina</taxon>
        <taxon>Leotiomycetes</taxon>
        <taxon>Erysiphales</taxon>
        <taxon>Erysiphaceae</taxon>
        <taxon>Erysiphe</taxon>
    </lineage>
</organism>
<dbReference type="STRING" id="52586.A0A0B1P5J7"/>
<gene>
    <name evidence="9" type="ORF">EV44_g5133</name>
</gene>
<dbReference type="HOGENOM" id="CLU_009308_2_0_1"/>
<feature type="transmembrane region" description="Helical" evidence="7">
    <location>
        <begin position="719"/>
        <end position="739"/>
    </location>
</feature>
<proteinExistence type="predicted"/>
<evidence type="ECO:0000256" key="3">
    <source>
        <dbReference type="ARBA" id="ARBA00022692"/>
    </source>
</evidence>
<dbReference type="Gene3D" id="3.20.100.30">
    <property type="entry name" value="VTC, catalytic tunnel domain"/>
    <property type="match status" value="1"/>
</dbReference>
<dbReference type="Pfam" id="PF02656">
    <property type="entry name" value="DUF202"/>
    <property type="match status" value="1"/>
</dbReference>
<dbReference type="InterPro" id="IPR051572">
    <property type="entry name" value="VTC_Complex_Subunit"/>
</dbReference>
<evidence type="ECO:0000256" key="5">
    <source>
        <dbReference type="ARBA" id="ARBA00023136"/>
    </source>
</evidence>
<accession>A0A0B1P5J7</accession>
<evidence type="ECO:0000313" key="10">
    <source>
        <dbReference type="Proteomes" id="UP000030854"/>
    </source>
</evidence>
<keyword evidence="10" id="KW-1185">Reference proteome</keyword>
<feature type="region of interest" description="Disordered" evidence="6">
    <location>
        <begin position="508"/>
        <end position="562"/>
    </location>
</feature>
<evidence type="ECO:0000256" key="6">
    <source>
        <dbReference type="SAM" id="MobiDB-lite"/>
    </source>
</evidence>
<comment type="caution">
    <text evidence="9">The sequence shown here is derived from an EMBL/GenBank/DDBJ whole genome shotgun (WGS) entry which is preliminary data.</text>
</comment>
<evidence type="ECO:0000256" key="1">
    <source>
        <dbReference type="ARBA" id="ARBA00004128"/>
    </source>
</evidence>
<dbReference type="CDD" id="cd14480">
    <property type="entry name" value="SPX_VTC2_like"/>
    <property type="match status" value="1"/>
</dbReference>
<dbReference type="AlphaFoldDB" id="A0A0B1P5J7"/>
<sequence>MKFGRILRDSVIPKWEGQYVNYAKLKSLLKEDVDERTEWTESDENKFCDEIFNVEITKVADFQEKTFKDLETRANKAAAELQEYGPESNQAKDPLVSAKFKEIEAKLDDIITETKELKKYSEINYTAFLKIVKKHDRKRGNHYKIRPLLLMSLNKRPFNNDQRYSPLLTKLSILYYVVRQHLDEELDEFEVATTDELSQVQNGERYTAYKFWVHPDNLLEVKTYILRRLPVLIYSQVSSQDSKVAPGDPALNSLYFDSPEFILYKKKVDRQATSKSLRLRWYGQLNAETEIFIEIKSVNENGTSDERRFPIKEKYIQSFIRGEQKMEKIIEKMERQERPKSKIIEFKKTVSDIQKLIIENDLQPVLRANYTRTAFQKPIDDKVRISIDTNLAFIREDSIDLERPCRNFKDWHRLDVDNLHMTYPFHNLNQGEINRFPYALLEIKVKDEVGKNHPKWVEDLMASHLVHKTHRFSKFVHGVAVLFEDHVDNLPFWLSDLEVDIRKDPQAAFEEEEQRKAKEAENDQVVGSLLGTSKKGASNNRASNDSSSNHSYPPENSNSGELARHQLDQNGSIVKKKPSGKFSDWNLKSNYGTMASIFPSFSSSRYAKLRRRSVVLPPGVTKPELLIKDSGPTQIEPKVWLANERTFIKWMQISIQLAVLGVGLNSAGKGTKSDDKQLTTWFGFIYVVIAALTGWWGIYIQRIRRKMIIERSGKDFDNLIGPLMVGSSLLLTLILNLWYKLLEVKHFYAINDTQEPAHEKIWNLEL</sequence>
<evidence type="ECO:0000256" key="2">
    <source>
        <dbReference type="ARBA" id="ARBA00022554"/>
    </source>
</evidence>
<dbReference type="InterPro" id="IPR018966">
    <property type="entry name" value="VTC_domain"/>
</dbReference>
<feature type="compositionally biased region" description="Low complexity" evidence="6">
    <location>
        <begin position="538"/>
        <end position="551"/>
    </location>
</feature>
<feature type="domain" description="SPX" evidence="8">
    <location>
        <begin position="1"/>
        <end position="149"/>
    </location>
</feature>
<dbReference type="EMBL" id="JNVN01002459">
    <property type="protein sequence ID" value="KHJ31934.1"/>
    <property type="molecule type" value="Genomic_DNA"/>
</dbReference>
<keyword evidence="2" id="KW-0926">Vacuole</keyword>
<dbReference type="InterPro" id="IPR004331">
    <property type="entry name" value="SPX_dom"/>
</dbReference>
<evidence type="ECO:0000256" key="7">
    <source>
        <dbReference type="SAM" id="Phobius"/>
    </source>
</evidence>
<dbReference type="GO" id="GO:0000329">
    <property type="term" value="C:fungal-type vacuole membrane"/>
    <property type="evidence" value="ECO:0007669"/>
    <property type="project" value="TreeGrafter"/>
</dbReference>
<dbReference type="Proteomes" id="UP000030854">
    <property type="component" value="Unassembled WGS sequence"/>
</dbReference>
<keyword evidence="3 7" id="KW-0812">Transmembrane</keyword>
<dbReference type="GO" id="GO:0006799">
    <property type="term" value="P:polyphosphate biosynthetic process"/>
    <property type="evidence" value="ECO:0007669"/>
    <property type="project" value="EnsemblFungi"/>
</dbReference>
<evidence type="ECO:0000259" key="8">
    <source>
        <dbReference type="PROSITE" id="PS51382"/>
    </source>
</evidence>
<keyword evidence="4 7" id="KW-1133">Transmembrane helix</keyword>
<dbReference type="Pfam" id="PF09359">
    <property type="entry name" value="VTC"/>
    <property type="match status" value="1"/>
</dbReference>
<evidence type="ECO:0000256" key="4">
    <source>
        <dbReference type="ARBA" id="ARBA00022989"/>
    </source>
</evidence>
<dbReference type="PANTHER" id="PTHR46140">
    <property type="entry name" value="VACUOLAR TRANSPORTER CHAPERONE 1-RELATED"/>
    <property type="match status" value="1"/>
</dbReference>
<dbReference type="GO" id="GO:0033254">
    <property type="term" value="C:vacuolar transporter chaperone complex"/>
    <property type="evidence" value="ECO:0007669"/>
    <property type="project" value="TreeGrafter"/>
</dbReference>
<dbReference type="OMA" id="SFKFWVH"/>
<reference evidence="9 10" key="1">
    <citation type="journal article" date="2014" name="BMC Genomics">
        <title>Adaptive genomic structural variation in the grape powdery mildew pathogen, Erysiphe necator.</title>
        <authorList>
            <person name="Jones L."/>
            <person name="Riaz S."/>
            <person name="Morales-Cruz A."/>
            <person name="Amrine K.C."/>
            <person name="McGuire B."/>
            <person name="Gubler W.D."/>
            <person name="Walker M.A."/>
            <person name="Cantu D."/>
        </authorList>
    </citation>
    <scope>NUCLEOTIDE SEQUENCE [LARGE SCALE GENOMIC DNA]</scope>
    <source>
        <strain evidence="10">c</strain>
    </source>
</reference>
<name>A0A0B1P5J7_UNCNE</name>
<dbReference type="InterPro" id="IPR003807">
    <property type="entry name" value="DUF202"/>
</dbReference>
<keyword evidence="5 7" id="KW-0472">Membrane</keyword>